<proteinExistence type="predicted"/>
<dbReference type="InterPro" id="IPR006094">
    <property type="entry name" value="Oxid_FAD_bind_N"/>
</dbReference>
<evidence type="ECO:0000313" key="5">
    <source>
        <dbReference type="Proteomes" id="UP001596494"/>
    </source>
</evidence>
<keyword evidence="5" id="KW-1185">Reference proteome</keyword>
<dbReference type="Gene3D" id="3.30.465.10">
    <property type="match status" value="1"/>
</dbReference>
<dbReference type="SUPFAM" id="SSF56176">
    <property type="entry name" value="FAD-binding/transporter-associated domain-like"/>
    <property type="match status" value="1"/>
</dbReference>
<keyword evidence="1" id="KW-0285">Flavoprotein</keyword>
<dbReference type="EMBL" id="JBHTBY010000017">
    <property type="protein sequence ID" value="MFC7322595.1"/>
    <property type="molecule type" value="Genomic_DNA"/>
</dbReference>
<dbReference type="InterPro" id="IPR016166">
    <property type="entry name" value="FAD-bd_PCMH"/>
</dbReference>
<dbReference type="InterPro" id="IPR016169">
    <property type="entry name" value="FAD-bd_PCMH_sub2"/>
</dbReference>
<dbReference type="Pfam" id="PF01565">
    <property type="entry name" value="FAD_binding_4"/>
    <property type="match status" value="1"/>
</dbReference>
<dbReference type="InterPro" id="IPR036318">
    <property type="entry name" value="FAD-bd_PCMH-like_sf"/>
</dbReference>
<feature type="domain" description="FAD-binding PCMH-type" evidence="3">
    <location>
        <begin position="41"/>
        <end position="212"/>
    </location>
</feature>
<name>A0ABW2K8S7_9BACI</name>
<dbReference type="PANTHER" id="PTHR11748">
    <property type="entry name" value="D-LACTATE DEHYDROGENASE"/>
    <property type="match status" value="1"/>
</dbReference>
<accession>A0ABW2K8S7</accession>
<keyword evidence="2" id="KW-0560">Oxidoreductase</keyword>
<dbReference type="RefSeq" id="WP_289214967.1">
    <property type="nucleotide sequence ID" value="NZ_JAPVRC010000002.1"/>
</dbReference>
<dbReference type="PANTHER" id="PTHR11748:SF119">
    <property type="entry name" value="D-2-HYDROXYGLUTARATE DEHYDROGENASE"/>
    <property type="match status" value="1"/>
</dbReference>
<reference evidence="5" key="1">
    <citation type="journal article" date="2019" name="Int. J. Syst. Evol. Microbiol.">
        <title>The Global Catalogue of Microorganisms (GCM) 10K type strain sequencing project: providing services to taxonomists for standard genome sequencing and annotation.</title>
        <authorList>
            <consortium name="The Broad Institute Genomics Platform"/>
            <consortium name="The Broad Institute Genome Sequencing Center for Infectious Disease"/>
            <person name="Wu L."/>
            <person name="Ma J."/>
        </authorList>
    </citation>
    <scope>NUCLEOTIDE SEQUENCE [LARGE SCALE GENOMIC DNA]</scope>
    <source>
        <strain evidence="5">CCUG 73951</strain>
    </source>
</reference>
<comment type="caution">
    <text evidence="4">The sequence shown here is derived from an EMBL/GenBank/DDBJ whole genome shotgun (WGS) entry which is preliminary data.</text>
</comment>
<gene>
    <name evidence="4" type="ORF">ACFQMN_17155</name>
</gene>
<evidence type="ECO:0000259" key="3">
    <source>
        <dbReference type="PROSITE" id="PS51387"/>
    </source>
</evidence>
<organism evidence="4 5">
    <name type="scientific">Halobacillus campisalis</name>
    <dbReference type="NCBI Taxonomy" id="435909"/>
    <lineage>
        <taxon>Bacteria</taxon>
        <taxon>Bacillati</taxon>
        <taxon>Bacillota</taxon>
        <taxon>Bacilli</taxon>
        <taxon>Bacillales</taxon>
        <taxon>Bacillaceae</taxon>
        <taxon>Halobacillus</taxon>
    </lineage>
</organism>
<evidence type="ECO:0000256" key="1">
    <source>
        <dbReference type="ARBA" id="ARBA00022630"/>
    </source>
</evidence>
<sequence>MWKQELEDVLGEGKVIFKESDVARLSKDCYWFSPVLYEELKDKVADCAVLPETIEQLRTIVAIAVKHRIPLTPRGAGTGNYGQGVPLNGGIILDLTKLNQINGISANEVSVQAGARIGKLEKTLRKEGKELHIYPSTFLTSTVGGFLCGGSGGIGSIRWGNLWDGNVLAVTIMTVEESPKLLTFKGEKVVDYIHNYGTSGILVEAVLPIEAKTEWSQHIAFFDDFKDAVRFSEKLATEERIVKRLLSVCEWPIPEHFHSLKKVVREGKSMVMLEVDESFDDELREWAEAYGGDLGFTIPSSKYQKGMKVSDYTWNHATLWAQKHGENMTYLQARFETERIFEQMDAIRSKFGLEIQFHFEFIKIDGVITPASLPVVLYKSKERLYEIIDYCESIGVVINDPHTYLLGFGGYNLRMEEIEKKKKVNDPYNLLNQGKIPTIAGQAN</sequence>
<evidence type="ECO:0000256" key="2">
    <source>
        <dbReference type="ARBA" id="ARBA00023002"/>
    </source>
</evidence>
<evidence type="ECO:0000313" key="4">
    <source>
        <dbReference type="EMBL" id="MFC7322595.1"/>
    </source>
</evidence>
<dbReference type="PROSITE" id="PS51387">
    <property type="entry name" value="FAD_PCMH"/>
    <property type="match status" value="1"/>
</dbReference>
<protein>
    <submittedName>
        <fullName evidence="4">FAD-binding oxidoreductase</fullName>
    </submittedName>
</protein>
<dbReference type="Proteomes" id="UP001596494">
    <property type="component" value="Unassembled WGS sequence"/>
</dbReference>